<gene>
    <name evidence="1" type="ORF">AVEN_97949_1</name>
</gene>
<dbReference type="Proteomes" id="UP000499080">
    <property type="component" value="Unassembled WGS sequence"/>
</dbReference>
<protein>
    <submittedName>
        <fullName evidence="1">Uncharacterized protein</fullName>
    </submittedName>
</protein>
<comment type="caution">
    <text evidence="1">The sequence shown here is derived from an EMBL/GenBank/DDBJ whole genome shotgun (WGS) entry which is preliminary data.</text>
</comment>
<organism evidence="1 2">
    <name type="scientific">Araneus ventricosus</name>
    <name type="common">Orbweaver spider</name>
    <name type="synonym">Epeira ventricosa</name>
    <dbReference type="NCBI Taxonomy" id="182803"/>
    <lineage>
        <taxon>Eukaryota</taxon>
        <taxon>Metazoa</taxon>
        <taxon>Ecdysozoa</taxon>
        <taxon>Arthropoda</taxon>
        <taxon>Chelicerata</taxon>
        <taxon>Arachnida</taxon>
        <taxon>Araneae</taxon>
        <taxon>Araneomorphae</taxon>
        <taxon>Entelegynae</taxon>
        <taxon>Araneoidea</taxon>
        <taxon>Araneidae</taxon>
        <taxon>Araneus</taxon>
    </lineage>
</organism>
<accession>A0A4Y2X3Y6</accession>
<proteinExistence type="predicted"/>
<evidence type="ECO:0000313" key="1">
    <source>
        <dbReference type="EMBL" id="GBO43888.1"/>
    </source>
</evidence>
<dbReference type="EMBL" id="BGPR01070454">
    <property type="protein sequence ID" value="GBO43888.1"/>
    <property type="molecule type" value="Genomic_DNA"/>
</dbReference>
<keyword evidence="2" id="KW-1185">Reference proteome</keyword>
<dbReference type="AlphaFoldDB" id="A0A4Y2X3Y6"/>
<evidence type="ECO:0000313" key="2">
    <source>
        <dbReference type="Proteomes" id="UP000499080"/>
    </source>
</evidence>
<reference evidence="1 2" key="1">
    <citation type="journal article" date="2019" name="Sci. Rep.">
        <title>Orb-weaving spider Araneus ventricosus genome elucidates the spidroin gene catalogue.</title>
        <authorList>
            <person name="Kono N."/>
            <person name="Nakamura H."/>
            <person name="Ohtoshi R."/>
            <person name="Moran D.A.P."/>
            <person name="Shinohara A."/>
            <person name="Yoshida Y."/>
            <person name="Fujiwara M."/>
            <person name="Mori M."/>
            <person name="Tomita M."/>
            <person name="Arakawa K."/>
        </authorList>
    </citation>
    <scope>NUCLEOTIDE SEQUENCE [LARGE SCALE GENOMIC DNA]</scope>
</reference>
<name>A0A4Y2X3Y6_ARAVE</name>
<sequence length="92" mass="10048">MHDMVGAAVSGRHVVEDILQGGEIVRYYHAREVSALQMCPTGLFGEYYGTKITPLPCTESASLDTCRFYYAPTCRVGNVGFAQRAAQPDSNT</sequence>